<dbReference type="Gene3D" id="3.40.50.2300">
    <property type="match status" value="1"/>
</dbReference>
<evidence type="ECO:0000256" key="2">
    <source>
        <dbReference type="ARBA" id="ARBA00023015"/>
    </source>
</evidence>
<dbReference type="CDD" id="cd06170">
    <property type="entry name" value="LuxR_C_like"/>
    <property type="match status" value="1"/>
</dbReference>
<evidence type="ECO:0000256" key="1">
    <source>
        <dbReference type="ARBA" id="ARBA00022553"/>
    </source>
</evidence>
<dbReference type="EMBL" id="CP136864">
    <property type="protein sequence ID" value="WOJ92909.1"/>
    <property type="molecule type" value="Genomic_DNA"/>
</dbReference>
<protein>
    <submittedName>
        <fullName evidence="6">Response regulator transcription factor</fullName>
    </submittedName>
</protein>
<evidence type="ECO:0000259" key="5">
    <source>
        <dbReference type="PROSITE" id="PS00622"/>
    </source>
</evidence>
<evidence type="ECO:0000313" key="6">
    <source>
        <dbReference type="EMBL" id="WOJ92909.1"/>
    </source>
</evidence>
<dbReference type="PROSITE" id="PS00622">
    <property type="entry name" value="HTH_LUXR_1"/>
    <property type="match status" value="1"/>
</dbReference>
<dbReference type="SUPFAM" id="SSF52172">
    <property type="entry name" value="CheY-like"/>
    <property type="match status" value="1"/>
</dbReference>
<keyword evidence="3" id="KW-0238">DNA-binding</keyword>
<keyword evidence="7" id="KW-1185">Reference proteome</keyword>
<dbReference type="InterPro" id="IPR001789">
    <property type="entry name" value="Sig_transdc_resp-reg_receiver"/>
</dbReference>
<dbReference type="SMART" id="SM00448">
    <property type="entry name" value="REC"/>
    <property type="match status" value="1"/>
</dbReference>
<dbReference type="RefSeq" id="WP_407347567.1">
    <property type="nucleotide sequence ID" value="NZ_CP136864.1"/>
</dbReference>
<evidence type="ECO:0000256" key="4">
    <source>
        <dbReference type="ARBA" id="ARBA00023163"/>
    </source>
</evidence>
<name>A0ABZ0I265_9GAMM</name>
<dbReference type="Pfam" id="PF00196">
    <property type="entry name" value="GerE"/>
    <property type="match status" value="1"/>
</dbReference>
<dbReference type="SUPFAM" id="SSF46894">
    <property type="entry name" value="C-terminal effector domain of the bipartite response regulators"/>
    <property type="match status" value="1"/>
</dbReference>
<dbReference type="PANTHER" id="PTHR43214:SF24">
    <property type="entry name" value="TRANSCRIPTIONAL REGULATORY PROTEIN NARL-RELATED"/>
    <property type="match status" value="1"/>
</dbReference>
<dbReference type="InterPro" id="IPR011006">
    <property type="entry name" value="CheY-like_superfamily"/>
</dbReference>
<dbReference type="PANTHER" id="PTHR43214">
    <property type="entry name" value="TWO-COMPONENT RESPONSE REGULATOR"/>
    <property type="match status" value="1"/>
</dbReference>
<dbReference type="PRINTS" id="PR00038">
    <property type="entry name" value="HTHLUXR"/>
</dbReference>
<keyword evidence="4" id="KW-0804">Transcription</keyword>
<dbReference type="Proteomes" id="UP001626537">
    <property type="component" value="Chromosome"/>
</dbReference>
<sequence length="225" mass="24141">MSLKVVVVDDQALVRRGFAMMLDHQPDIEVVAEAATGVEAIAVVREQKPDVVLMDIRMPEMDGLEATRIILTDHADDTRIIVLTTFDPDEYIYGALRAGASGFLLKDTPPEELIAAVRAVAAGGALLAPDVTQRLISQFAAHSGANTKMRARIDRLTERERDVLECIASGSSNQEISDALDIGSATVKTHVSSVLSKLGLRDRAQAVIFAYESGFVTAGNADVGH</sequence>
<evidence type="ECO:0000256" key="3">
    <source>
        <dbReference type="ARBA" id="ARBA00023125"/>
    </source>
</evidence>
<evidence type="ECO:0000313" key="7">
    <source>
        <dbReference type="Proteomes" id="UP001626537"/>
    </source>
</evidence>
<gene>
    <name evidence="6" type="ORF">R0135_14095</name>
</gene>
<dbReference type="InterPro" id="IPR058245">
    <property type="entry name" value="NreC/VraR/RcsB-like_REC"/>
</dbReference>
<dbReference type="Pfam" id="PF00072">
    <property type="entry name" value="Response_reg"/>
    <property type="match status" value="1"/>
</dbReference>
<feature type="domain" description="HTH luxR-type" evidence="5">
    <location>
        <begin position="170"/>
        <end position="197"/>
    </location>
</feature>
<keyword evidence="2" id="KW-0805">Transcription regulation</keyword>
<accession>A0ABZ0I265</accession>
<keyword evidence="1" id="KW-0597">Phosphoprotein</keyword>
<dbReference type="InterPro" id="IPR039420">
    <property type="entry name" value="WalR-like"/>
</dbReference>
<reference evidence="6 7" key="1">
    <citation type="submission" date="2023-10" db="EMBL/GenBank/DDBJ databases">
        <title>Two novel species belonging to the OM43/NOR5 clade.</title>
        <authorList>
            <person name="Park M."/>
        </authorList>
    </citation>
    <scope>NUCLEOTIDE SEQUENCE [LARGE SCALE GENOMIC DNA]</scope>
    <source>
        <strain evidence="6 7">IMCC43200</strain>
    </source>
</reference>
<dbReference type="SMART" id="SM00421">
    <property type="entry name" value="HTH_LUXR"/>
    <property type="match status" value="1"/>
</dbReference>
<dbReference type="InterPro" id="IPR000792">
    <property type="entry name" value="Tscrpt_reg_LuxR_C"/>
</dbReference>
<proteinExistence type="predicted"/>
<organism evidence="6 7">
    <name type="scientific">Congregibacter variabilis</name>
    <dbReference type="NCBI Taxonomy" id="3081200"/>
    <lineage>
        <taxon>Bacteria</taxon>
        <taxon>Pseudomonadati</taxon>
        <taxon>Pseudomonadota</taxon>
        <taxon>Gammaproteobacteria</taxon>
        <taxon>Cellvibrionales</taxon>
        <taxon>Halieaceae</taxon>
        <taxon>Congregibacter</taxon>
    </lineage>
</organism>
<dbReference type="InterPro" id="IPR016032">
    <property type="entry name" value="Sig_transdc_resp-reg_C-effctor"/>
</dbReference>
<dbReference type="CDD" id="cd17535">
    <property type="entry name" value="REC_NarL-like"/>
    <property type="match status" value="1"/>
</dbReference>